<feature type="transmembrane region" description="Helical" evidence="8">
    <location>
        <begin position="453"/>
        <end position="473"/>
    </location>
</feature>
<dbReference type="PANTHER" id="PTHR48042:SF20">
    <property type="entry name" value="OS10G0163290 PROTEIN"/>
    <property type="match status" value="1"/>
</dbReference>
<evidence type="ECO:0000256" key="8">
    <source>
        <dbReference type="SAM" id="Phobius"/>
    </source>
</evidence>
<dbReference type="InterPro" id="IPR017871">
    <property type="entry name" value="ABC_transporter-like_CS"/>
</dbReference>
<dbReference type="Proteomes" id="UP000026960">
    <property type="component" value="Chromosome 10"/>
</dbReference>
<dbReference type="PROSITE" id="PS00211">
    <property type="entry name" value="ABC_TRANSPORTER_1"/>
    <property type="match status" value="1"/>
</dbReference>
<dbReference type="GO" id="GO:0005524">
    <property type="term" value="F:ATP binding"/>
    <property type="evidence" value="ECO:0007669"/>
    <property type="project" value="InterPro"/>
</dbReference>
<dbReference type="Pfam" id="PF19055">
    <property type="entry name" value="ABC2_membrane_7"/>
    <property type="match status" value="1"/>
</dbReference>
<keyword evidence="5 8" id="KW-1133">Transmembrane helix</keyword>
<dbReference type="SUPFAM" id="SSF52540">
    <property type="entry name" value="P-loop containing nucleoside triphosphate hydrolases"/>
    <property type="match status" value="1"/>
</dbReference>
<name>A0A0D3HBH1_9ORYZ</name>
<dbReference type="GO" id="GO:0016887">
    <property type="term" value="F:ATP hydrolysis activity"/>
    <property type="evidence" value="ECO:0007669"/>
    <property type="project" value="InterPro"/>
</dbReference>
<comment type="similarity">
    <text evidence="2">Belongs to the ABC transporter superfamily. ABCG family. Eye pigment precursor importer (TC 3.A.1.204) subfamily.</text>
</comment>
<dbReference type="GO" id="GO:0140359">
    <property type="term" value="F:ABC-type transporter activity"/>
    <property type="evidence" value="ECO:0007669"/>
    <property type="project" value="InterPro"/>
</dbReference>
<evidence type="ECO:0000256" key="6">
    <source>
        <dbReference type="ARBA" id="ARBA00023136"/>
    </source>
</evidence>
<evidence type="ECO:0000256" key="7">
    <source>
        <dbReference type="SAM" id="MobiDB-lite"/>
    </source>
</evidence>
<feature type="region of interest" description="Disordered" evidence="7">
    <location>
        <begin position="1"/>
        <end position="62"/>
    </location>
</feature>
<reference evidence="10" key="2">
    <citation type="submission" date="2015-03" db="UniProtKB">
        <authorList>
            <consortium name="EnsemblPlants"/>
        </authorList>
    </citation>
    <scope>IDENTIFICATION</scope>
</reference>
<dbReference type="Gramene" id="OBART10G03350.1">
    <property type="protein sequence ID" value="OBART10G03350.1"/>
    <property type="gene ID" value="OBART10G03350"/>
</dbReference>
<evidence type="ECO:0000256" key="1">
    <source>
        <dbReference type="ARBA" id="ARBA00004141"/>
    </source>
</evidence>
<evidence type="ECO:0000259" key="9">
    <source>
        <dbReference type="PROSITE" id="PS50893"/>
    </source>
</evidence>
<evidence type="ECO:0000313" key="10">
    <source>
        <dbReference type="EnsemblPlants" id="OBART10G03350.1"/>
    </source>
</evidence>
<accession>A0A0D3HBH1</accession>
<protein>
    <recommendedName>
        <fullName evidence="9">ABC transporter domain-containing protein</fullName>
    </recommendedName>
</protein>
<comment type="subcellular location">
    <subcellularLocation>
        <location evidence="1">Membrane</location>
        <topology evidence="1">Multi-pass membrane protein</topology>
    </subcellularLocation>
</comment>
<dbReference type="InterPro" id="IPR052215">
    <property type="entry name" value="Plant_ABCG"/>
</dbReference>
<proteinExistence type="inferred from homology"/>
<evidence type="ECO:0000256" key="4">
    <source>
        <dbReference type="ARBA" id="ARBA00022692"/>
    </source>
</evidence>
<keyword evidence="11" id="KW-1185">Reference proteome</keyword>
<dbReference type="InterPro" id="IPR003439">
    <property type="entry name" value="ABC_transporter-like_ATP-bd"/>
</dbReference>
<dbReference type="EnsemblPlants" id="OBART10G03350.1">
    <property type="protein sequence ID" value="OBART10G03350.1"/>
    <property type="gene ID" value="OBART10G03350"/>
</dbReference>
<dbReference type="PANTHER" id="PTHR48042">
    <property type="entry name" value="ABC TRANSPORTER G FAMILY MEMBER 11"/>
    <property type="match status" value="1"/>
</dbReference>
<feature type="transmembrane region" description="Helical" evidence="8">
    <location>
        <begin position="557"/>
        <end position="580"/>
    </location>
</feature>
<dbReference type="Gene3D" id="3.40.50.300">
    <property type="entry name" value="P-loop containing nucleotide triphosphate hydrolases"/>
    <property type="match status" value="1"/>
</dbReference>
<dbReference type="PROSITE" id="PS50893">
    <property type="entry name" value="ABC_TRANSPORTER_2"/>
    <property type="match status" value="1"/>
</dbReference>
<feature type="compositionally biased region" description="Acidic residues" evidence="7">
    <location>
        <begin position="97"/>
        <end position="110"/>
    </location>
</feature>
<reference evidence="10" key="1">
    <citation type="journal article" date="2009" name="Rice">
        <title>De Novo Next Generation Sequencing of Plant Genomes.</title>
        <authorList>
            <person name="Rounsley S."/>
            <person name="Marri P.R."/>
            <person name="Yu Y."/>
            <person name="He R."/>
            <person name="Sisneros N."/>
            <person name="Goicoechea J.L."/>
            <person name="Lee S.J."/>
            <person name="Angelova A."/>
            <person name="Kudrna D."/>
            <person name="Luo M."/>
            <person name="Affourtit J."/>
            <person name="Desany B."/>
            <person name="Knight J."/>
            <person name="Niazi F."/>
            <person name="Egholm M."/>
            <person name="Wing R.A."/>
        </authorList>
    </citation>
    <scope>NUCLEOTIDE SEQUENCE [LARGE SCALE GENOMIC DNA]</scope>
    <source>
        <strain evidence="10">cv. IRGC 105608</strain>
    </source>
</reference>
<keyword evidence="3" id="KW-0813">Transport</keyword>
<dbReference type="STRING" id="65489.A0A0D3HBH1"/>
<evidence type="ECO:0000313" key="11">
    <source>
        <dbReference type="Proteomes" id="UP000026960"/>
    </source>
</evidence>
<feature type="domain" description="ABC transporter" evidence="9">
    <location>
        <begin position="125"/>
        <end position="376"/>
    </location>
</feature>
<feature type="transmembrane region" description="Helical" evidence="8">
    <location>
        <begin position="529"/>
        <end position="551"/>
    </location>
</feature>
<dbReference type="FunFam" id="3.40.50.300:FF:004957">
    <property type="entry name" value="Os10g0163290 protein"/>
    <property type="match status" value="1"/>
</dbReference>
<feature type="region of interest" description="Disordered" evidence="7">
    <location>
        <begin position="89"/>
        <end position="110"/>
    </location>
</feature>
<dbReference type="InterPro" id="IPR043926">
    <property type="entry name" value="ABCG_dom"/>
</dbReference>
<dbReference type="AlphaFoldDB" id="A0A0D3HBH1"/>
<keyword evidence="4 8" id="KW-0812">Transmembrane</keyword>
<dbReference type="InterPro" id="IPR013525">
    <property type="entry name" value="ABC2_TM"/>
</dbReference>
<dbReference type="PaxDb" id="65489-OBART10G03350.1"/>
<feature type="transmembrane region" description="Helical" evidence="8">
    <location>
        <begin position="493"/>
        <end position="517"/>
    </location>
</feature>
<evidence type="ECO:0000256" key="5">
    <source>
        <dbReference type="ARBA" id="ARBA00022989"/>
    </source>
</evidence>
<dbReference type="Pfam" id="PF00005">
    <property type="entry name" value="ABC_tran"/>
    <property type="match status" value="1"/>
</dbReference>
<dbReference type="Pfam" id="PF01061">
    <property type="entry name" value="ABC2_membrane"/>
    <property type="match status" value="1"/>
</dbReference>
<feature type="region of interest" description="Disordered" evidence="7">
    <location>
        <begin position="147"/>
        <end position="177"/>
    </location>
</feature>
<organism evidence="10">
    <name type="scientific">Oryza barthii</name>
    <dbReference type="NCBI Taxonomy" id="65489"/>
    <lineage>
        <taxon>Eukaryota</taxon>
        <taxon>Viridiplantae</taxon>
        <taxon>Streptophyta</taxon>
        <taxon>Embryophyta</taxon>
        <taxon>Tracheophyta</taxon>
        <taxon>Spermatophyta</taxon>
        <taxon>Magnoliopsida</taxon>
        <taxon>Liliopsida</taxon>
        <taxon>Poales</taxon>
        <taxon>Poaceae</taxon>
        <taxon>BOP clade</taxon>
        <taxon>Oryzoideae</taxon>
        <taxon>Oryzeae</taxon>
        <taxon>Oryzinae</taxon>
        <taxon>Oryza</taxon>
    </lineage>
</organism>
<dbReference type="eggNOG" id="KOG0061">
    <property type="taxonomic scope" value="Eukaryota"/>
</dbReference>
<dbReference type="InterPro" id="IPR027417">
    <property type="entry name" value="P-loop_NTPase"/>
</dbReference>
<keyword evidence="6 8" id="KW-0472">Membrane</keyword>
<evidence type="ECO:0000256" key="3">
    <source>
        <dbReference type="ARBA" id="ARBA00022448"/>
    </source>
</evidence>
<dbReference type="HOGENOM" id="CLU_404611_0_0_1"/>
<dbReference type="GO" id="GO:0016020">
    <property type="term" value="C:membrane"/>
    <property type="evidence" value="ECO:0007669"/>
    <property type="project" value="UniProtKB-SubCell"/>
</dbReference>
<evidence type="ECO:0000256" key="2">
    <source>
        <dbReference type="ARBA" id="ARBA00005814"/>
    </source>
</evidence>
<sequence>MEDLPMQDLNESPPDPPSASQPSSAARKSLCPFTADHCRHQRTAEHRRRPTDPELSCTPVADPHSPPFPPPCLPFILFLHHIITSSAPTTPFQPDLVEGEGTEGGEEPADPELAVDPLSWPASSLWSPSVDDTRWWRVGAERRRKGARWRRRVGEERSSGGGRSAVAATEGRGSEEEGRTVKVVGLDLNLKMRGQILINGRSQKLAFGTSAYVTQDNVLMVTLTVREAIYYSAQIQLPDTMSTAEKLARADDTVREMGLTGALDIRIGGRSSKGISGGQQKRLSICLDILTCPRLLFLDEPTSGLDSAASFHVMSRITSLAAREGMTIVAVVHQPCSEVFELFHGLCLLASGSTIFFGPASTAAEFFASNGYPCPPMRNPSDHFLRTVNKDFDKESKEGLPCMPAEEAIDILVNSYKSSNTSEVANQEMRYDRAIIGRNRPGFITKTLARSHMLMFIATLLTFMAIGGFPSFVEDMKIFRRERLNGHYGVAAFVISNTLSSIPYLLLNAVVLGAIAYYLTGLQGKIEHFVYFALVLCACTMLVEALMMIVATIVPDFLMGIITGAGIQGIMMLTSGFFQIPNNLPKILWKYPMYYISFHKYALQGFYKNEFSGLVFQSNLGGQETVSGEKVIVELFQVETGHSRWVDLAVIDVVKPMLLGLTFRCNTKCICGIENLCSTS</sequence>